<dbReference type="Gene3D" id="3.30.420.10">
    <property type="entry name" value="Ribonuclease H-like superfamily/Ribonuclease H"/>
    <property type="match status" value="1"/>
</dbReference>
<sequence length="339" mass="38024">MSGRAAVRRTVYSCVPCSKYRASTPKPFMADLPASRVTANRPFYNVGMDYGGPFIVKESRRRGARTQKAYLALFICMAVKAVHLEIVTDLSTESFLAALDRFTSRRGVPANIYSDCGTNYVGAAKQIKTLLETNNARQAISSKIQCEWHFNPPAAPHFGGLWEAAIKSTKIHLKKVVGTQIYTVEELTTLAVRIEGVLNSRPLQPLSSDPNDLEALTPGHFLIGQPLLAIPEENVLDVATNRLRRWELIRQALQSFWRRWSHEYLQTLQGRKKWFRQAENLAVGDLVAIHTPNHPPMSWQLGRIIEVHPGPDNVIRVATIRTTDGILKRPVVKVTKLPV</sequence>
<dbReference type="SUPFAM" id="SSF53098">
    <property type="entry name" value="Ribonuclease H-like"/>
    <property type="match status" value="1"/>
</dbReference>
<keyword evidence="1" id="KW-0812">Transmembrane</keyword>
<keyword evidence="1" id="KW-0472">Membrane</keyword>
<protein>
    <recommendedName>
        <fullName evidence="2">Integrase catalytic domain-containing protein</fullName>
    </recommendedName>
</protein>
<reference evidence="4" key="1">
    <citation type="submission" date="2010-06" db="EMBL/GenBank/DDBJ databases">
        <authorList>
            <person name="Jiang H."/>
            <person name="Abraham K."/>
            <person name="Ali S."/>
            <person name="Alsbrooks S.L."/>
            <person name="Anim B.N."/>
            <person name="Anosike U.S."/>
            <person name="Attaway T."/>
            <person name="Bandaranaike D.P."/>
            <person name="Battles P.K."/>
            <person name="Bell S.N."/>
            <person name="Bell A.V."/>
            <person name="Beltran B."/>
            <person name="Bickham C."/>
            <person name="Bustamante Y."/>
            <person name="Caleb T."/>
            <person name="Canada A."/>
            <person name="Cardenas V."/>
            <person name="Carter K."/>
            <person name="Chacko J."/>
            <person name="Chandrabose M.N."/>
            <person name="Chavez D."/>
            <person name="Chavez A."/>
            <person name="Chen L."/>
            <person name="Chu H.-S."/>
            <person name="Claassen K.J."/>
            <person name="Cockrell R."/>
            <person name="Collins M."/>
            <person name="Cooper J.A."/>
            <person name="Cree A."/>
            <person name="Curry S.M."/>
            <person name="Da Y."/>
            <person name="Dao M.D."/>
            <person name="Das B."/>
            <person name="Davila M.-L."/>
            <person name="Davy-Carroll L."/>
            <person name="Denson S."/>
            <person name="Dinh H."/>
            <person name="Ebong V.E."/>
            <person name="Edwards J.R."/>
            <person name="Egan A."/>
            <person name="El-Daye J."/>
            <person name="Escobedo L."/>
            <person name="Fernandez S."/>
            <person name="Fernando P.R."/>
            <person name="Flagg N."/>
            <person name="Forbes L.D."/>
            <person name="Fowler R.G."/>
            <person name="Fu Q."/>
            <person name="Gabisi R.A."/>
            <person name="Ganer J."/>
            <person name="Garbino Pronczuk A."/>
            <person name="Garcia R.M."/>
            <person name="Garner T."/>
            <person name="Garrett T.E."/>
            <person name="Gonzalez D.A."/>
            <person name="Hamid H."/>
            <person name="Hawkins E.S."/>
            <person name="Hirani K."/>
            <person name="Hogues M.E."/>
            <person name="Hollins B."/>
            <person name="Hsiao C.-H."/>
            <person name="Jabil R."/>
            <person name="James M.L."/>
            <person name="Jhangiani S.N."/>
            <person name="Johnson B."/>
            <person name="Johnson Q."/>
            <person name="Joshi V."/>
            <person name="Kalu J.B."/>
            <person name="Kam C."/>
            <person name="Kashfia A."/>
            <person name="Keebler J."/>
            <person name="Kisamo H."/>
            <person name="Kovar C.L."/>
            <person name="Lago L.A."/>
            <person name="Lai C.-Y."/>
            <person name="Laidlaw J."/>
            <person name="Lara F."/>
            <person name="Le T.-K."/>
            <person name="Lee S.L."/>
            <person name="Legall F.H."/>
            <person name="Lemon S.J."/>
            <person name="Lewis L.R."/>
            <person name="Li B."/>
            <person name="Liu Y."/>
            <person name="Liu Y.-S."/>
            <person name="Lopez J."/>
            <person name="Lozado R.J."/>
            <person name="Lu J."/>
            <person name="Madu R.C."/>
            <person name="Maheshwari M."/>
            <person name="Maheshwari R."/>
            <person name="Malloy K."/>
            <person name="Martinez E."/>
            <person name="Mathew T."/>
            <person name="Mercado I.C."/>
            <person name="Mercado C."/>
            <person name="Meyer B."/>
            <person name="Montgomery K."/>
            <person name="Morgan M.B."/>
            <person name="Munidasa M."/>
            <person name="Nazareth L.V."/>
            <person name="Nelson J."/>
            <person name="Ng B.M."/>
            <person name="Nguyen N.B."/>
            <person name="Nguyen P.Q."/>
            <person name="Nguyen T."/>
            <person name="Obregon M."/>
            <person name="Okwuonu G.O."/>
            <person name="Onwere C.G."/>
            <person name="Orozco G."/>
            <person name="Parra A."/>
            <person name="Patel S."/>
            <person name="Patil S."/>
            <person name="Perez A."/>
            <person name="Perez Y."/>
            <person name="Pham C."/>
            <person name="Primus E.L."/>
            <person name="Pu L.-L."/>
            <person name="Puazo M."/>
            <person name="Qin X."/>
            <person name="Quiroz J.B."/>
            <person name="Reese J."/>
            <person name="Richards S."/>
            <person name="Rives C.M."/>
            <person name="Robberts R."/>
            <person name="Ruiz S.J."/>
            <person name="Ruiz M.J."/>
            <person name="Santibanez J."/>
            <person name="Schneider B.W."/>
            <person name="Sisson I."/>
            <person name="Smith M."/>
            <person name="Sodergren E."/>
            <person name="Song X.-Z."/>
            <person name="Song B.B."/>
            <person name="Summersgill H."/>
            <person name="Thelus R."/>
            <person name="Thornton R.D."/>
            <person name="Trejos Z.Y."/>
            <person name="Usmani K."/>
            <person name="Vattathil S."/>
            <person name="Villasana D."/>
            <person name="Walker D.L."/>
            <person name="Wang S."/>
            <person name="Wang K."/>
            <person name="White C.S."/>
            <person name="Williams A.C."/>
            <person name="Williamson J."/>
            <person name="Wilson K."/>
            <person name="Woghiren I.O."/>
            <person name="Woodworth J.R."/>
            <person name="Worley K.C."/>
            <person name="Wright R.A."/>
            <person name="Wu W."/>
            <person name="Young L."/>
            <person name="Zhang L."/>
            <person name="Zhang J."/>
            <person name="Zhu Y."/>
            <person name="Muzny D.M."/>
            <person name="Weinstock G."/>
            <person name="Gibbs R.A."/>
        </authorList>
    </citation>
    <scope>NUCLEOTIDE SEQUENCE [LARGE SCALE GENOMIC DNA]</scope>
    <source>
        <strain evidence="4">LSR1</strain>
    </source>
</reference>
<dbReference type="Proteomes" id="UP000007819">
    <property type="component" value="Chromosome X"/>
</dbReference>
<feature type="transmembrane region" description="Helical" evidence="1">
    <location>
        <begin position="69"/>
        <end position="87"/>
    </location>
</feature>
<dbReference type="InterPro" id="IPR036397">
    <property type="entry name" value="RNaseH_sf"/>
</dbReference>
<name>A0A8R2B7Y1_ACYPI</name>
<accession>A0A8R2B7Y1</accession>
<dbReference type="OrthoDB" id="6623406at2759"/>
<reference evidence="3" key="2">
    <citation type="submission" date="2022-06" db="UniProtKB">
        <authorList>
            <consortium name="EnsemblMetazoa"/>
        </authorList>
    </citation>
    <scope>IDENTIFICATION</scope>
</reference>
<dbReference type="InterPro" id="IPR012337">
    <property type="entry name" value="RNaseH-like_sf"/>
</dbReference>
<dbReference type="RefSeq" id="XP_008185551.1">
    <property type="nucleotide sequence ID" value="XM_008187329.3"/>
</dbReference>
<dbReference type="Pfam" id="PF18701">
    <property type="entry name" value="DUF5641"/>
    <property type="match status" value="1"/>
</dbReference>
<dbReference type="KEGG" id="api:103310118"/>
<evidence type="ECO:0000259" key="2">
    <source>
        <dbReference type="PROSITE" id="PS50994"/>
    </source>
</evidence>
<dbReference type="GO" id="GO:0015074">
    <property type="term" value="P:DNA integration"/>
    <property type="evidence" value="ECO:0007669"/>
    <property type="project" value="InterPro"/>
</dbReference>
<dbReference type="InterPro" id="IPR040676">
    <property type="entry name" value="DUF5641"/>
</dbReference>
<dbReference type="GO" id="GO:0003676">
    <property type="term" value="F:nucleic acid binding"/>
    <property type="evidence" value="ECO:0007669"/>
    <property type="project" value="InterPro"/>
</dbReference>
<dbReference type="PANTHER" id="PTHR47331:SF1">
    <property type="entry name" value="GAG-LIKE PROTEIN"/>
    <property type="match status" value="1"/>
</dbReference>
<dbReference type="PROSITE" id="PS50994">
    <property type="entry name" value="INTEGRASE"/>
    <property type="match status" value="1"/>
</dbReference>
<dbReference type="AlphaFoldDB" id="A0A8R2B7Y1"/>
<keyword evidence="1" id="KW-1133">Transmembrane helix</keyword>
<keyword evidence="4" id="KW-1185">Reference proteome</keyword>
<proteinExistence type="predicted"/>
<organism evidence="3 4">
    <name type="scientific">Acyrthosiphon pisum</name>
    <name type="common">Pea aphid</name>
    <dbReference type="NCBI Taxonomy" id="7029"/>
    <lineage>
        <taxon>Eukaryota</taxon>
        <taxon>Metazoa</taxon>
        <taxon>Ecdysozoa</taxon>
        <taxon>Arthropoda</taxon>
        <taxon>Hexapoda</taxon>
        <taxon>Insecta</taxon>
        <taxon>Pterygota</taxon>
        <taxon>Neoptera</taxon>
        <taxon>Paraneoptera</taxon>
        <taxon>Hemiptera</taxon>
        <taxon>Sternorrhyncha</taxon>
        <taxon>Aphidomorpha</taxon>
        <taxon>Aphidoidea</taxon>
        <taxon>Aphididae</taxon>
        <taxon>Macrosiphini</taxon>
        <taxon>Acyrthosiphon</taxon>
    </lineage>
</organism>
<evidence type="ECO:0000313" key="4">
    <source>
        <dbReference type="Proteomes" id="UP000007819"/>
    </source>
</evidence>
<feature type="domain" description="Integrase catalytic" evidence="2">
    <location>
        <begin position="38"/>
        <end position="226"/>
    </location>
</feature>
<dbReference type="GeneID" id="103310118"/>
<evidence type="ECO:0000313" key="3">
    <source>
        <dbReference type="EnsemblMetazoa" id="XP_008185551.1"/>
    </source>
</evidence>
<dbReference type="PANTHER" id="PTHR47331">
    <property type="entry name" value="PHD-TYPE DOMAIN-CONTAINING PROTEIN"/>
    <property type="match status" value="1"/>
</dbReference>
<dbReference type="EnsemblMetazoa" id="XM_008187329.3">
    <property type="protein sequence ID" value="XP_008185551.1"/>
    <property type="gene ID" value="LOC103310118"/>
</dbReference>
<evidence type="ECO:0000256" key="1">
    <source>
        <dbReference type="SAM" id="Phobius"/>
    </source>
</evidence>
<dbReference type="InterPro" id="IPR001584">
    <property type="entry name" value="Integrase_cat-core"/>
</dbReference>